<organism evidence="1 2">
    <name type="scientific">Microbacterium sediminicola</name>
    <dbReference type="NCBI Taxonomy" id="415210"/>
    <lineage>
        <taxon>Bacteria</taxon>
        <taxon>Bacillati</taxon>
        <taxon>Actinomycetota</taxon>
        <taxon>Actinomycetes</taxon>
        <taxon>Micrococcales</taxon>
        <taxon>Microbacteriaceae</taxon>
        <taxon>Microbacterium</taxon>
    </lineage>
</organism>
<sequence length="108" mass="10241">MPGTVATVGSVSVCAVLALAGVHLGAAALVSQRAAGAADAAALAAADVASGALVGVPCERAAEVAGAVDARLLDCDLTGLVATVSVALTWGGFDVWAFARAGPPPVSS</sequence>
<keyword evidence="2" id="KW-1185">Reference proteome</keyword>
<gene>
    <name evidence="1" type="ORF">GCM10009808_15620</name>
</gene>
<name>A0ABP4U8A6_9MICO</name>
<protein>
    <recommendedName>
        <fullName evidence="3">Helicase/secretion neighborhood TadE-like protein</fullName>
    </recommendedName>
</protein>
<dbReference type="EMBL" id="BAAAPL010000001">
    <property type="protein sequence ID" value="GAA1698997.1"/>
    <property type="molecule type" value="Genomic_DNA"/>
</dbReference>
<proteinExistence type="predicted"/>
<reference evidence="2" key="1">
    <citation type="journal article" date="2019" name="Int. J. Syst. Evol. Microbiol.">
        <title>The Global Catalogue of Microorganisms (GCM) 10K type strain sequencing project: providing services to taxonomists for standard genome sequencing and annotation.</title>
        <authorList>
            <consortium name="The Broad Institute Genomics Platform"/>
            <consortium name="The Broad Institute Genome Sequencing Center for Infectious Disease"/>
            <person name="Wu L."/>
            <person name="Ma J."/>
        </authorList>
    </citation>
    <scope>NUCLEOTIDE SEQUENCE [LARGE SCALE GENOMIC DNA]</scope>
    <source>
        <strain evidence="2">JCM 15577</strain>
    </source>
</reference>
<accession>A0ABP4U8A6</accession>
<evidence type="ECO:0000313" key="2">
    <source>
        <dbReference type="Proteomes" id="UP001501690"/>
    </source>
</evidence>
<evidence type="ECO:0000313" key="1">
    <source>
        <dbReference type="EMBL" id="GAA1698997.1"/>
    </source>
</evidence>
<dbReference type="Proteomes" id="UP001501690">
    <property type="component" value="Unassembled WGS sequence"/>
</dbReference>
<dbReference type="RefSeq" id="WP_344071130.1">
    <property type="nucleotide sequence ID" value="NZ_BAAAPL010000001.1"/>
</dbReference>
<comment type="caution">
    <text evidence="1">The sequence shown here is derived from an EMBL/GenBank/DDBJ whole genome shotgun (WGS) entry which is preliminary data.</text>
</comment>
<evidence type="ECO:0008006" key="3">
    <source>
        <dbReference type="Google" id="ProtNLM"/>
    </source>
</evidence>
<dbReference type="InterPro" id="IPR021202">
    <property type="entry name" value="Rv3654c-like"/>
</dbReference>
<dbReference type="NCBIfam" id="TIGR03816">
    <property type="entry name" value="tadE_like_DECH"/>
    <property type="match status" value="1"/>
</dbReference>